<keyword evidence="3" id="KW-1185">Reference proteome</keyword>
<accession>A0A9P7AGH1</accession>
<feature type="region of interest" description="Disordered" evidence="1">
    <location>
        <begin position="45"/>
        <end position="65"/>
    </location>
</feature>
<sequence>KRFVKDLSMCRRHLEKDHELAYNKWAQDHQFESMLPKAVAKRRSDAIQKASASQTGLDNHLREPPKADRVLPYTDQLFREAATEWLISTDQPIQALEHPSFHLMIHVASRSTHGVKIPDRKVTRAKIIKMFQKQMKYLRTRLNVSL</sequence>
<evidence type="ECO:0000256" key="1">
    <source>
        <dbReference type="SAM" id="MobiDB-lite"/>
    </source>
</evidence>
<comment type="caution">
    <text evidence="2">The sequence shown here is derived from an EMBL/GenBank/DDBJ whole genome shotgun (WGS) entry which is preliminary data.</text>
</comment>
<evidence type="ECO:0000313" key="3">
    <source>
        <dbReference type="Proteomes" id="UP000719766"/>
    </source>
</evidence>
<protein>
    <submittedName>
        <fullName evidence="2">Uncharacterized protein</fullName>
    </submittedName>
</protein>
<gene>
    <name evidence="2" type="ORF">HD556DRAFT_1244335</name>
</gene>
<name>A0A9P7AGH1_9AGAM</name>
<evidence type="ECO:0000313" key="2">
    <source>
        <dbReference type="EMBL" id="KAG1789042.1"/>
    </source>
</evidence>
<dbReference type="OrthoDB" id="3256444at2759"/>
<dbReference type="Proteomes" id="UP000719766">
    <property type="component" value="Unassembled WGS sequence"/>
</dbReference>
<dbReference type="EMBL" id="JABBWE010000062">
    <property type="protein sequence ID" value="KAG1789042.1"/>
    <property type="molecule type" value="Genomic_DNA"/>
</dbReference>
<proteinExistence type="predicted"/>
<dbReference type="AlphaFoldDB" id="A0A9P7AGH1"/>
<feature type="non-terminal residue" evidence="2">
    <location>
        <position position="1"/>
    </location>
</feature>
<organism evidence="2 3">
    <name type="scientific">Suillus plorans</name>
    <dbReference type="NCBI Taxonomy" id="116603"/>
    <lineage>
        <taxon>Eukaryota</taxon>
        <taxon>Fungi</taxon>
        <taxon>Dikarya</taxon>
        <taxon>Basidiomycota</taxon>
        <taxon>Agaricomycotina</taxon>
        <taxon>Agaricomycetes</taxon>
        <taxon>Agaricomycetidae</taxon>
        <taxon>Boletales</taxon>
        <taxon>Suillineae</taxon>
        <taxon>Suillaceae</taxon>
        <taxon>Suillus</taxon>
    </lineage>
</organism>
<dbReference type="GeneID" id="64592201"/>
<reference evidence="2" key="1">
    <citation type="journal article" date="2020" name="New Phytol.">
        <title>Comparative genomics reveals dynamic genome evolution in host specialist ectomycorrhizal fungi.</title>
        <authorList>
            <person name="Lofgren L.A."/>
            <person name="Nguyen N.H."/>
            <person name="Vilgalys R."/>
            <person name="Ruytinx J."/>
            <person name="Liao H.L."/>
            <person name="Branco S."/>
            <person name="Kuo A."/>
            <person name="LaButti K."/>
            <person name="Lipzen A."/>
            <person name="Andreopoulos W."/>
            <person name="Pangilinan J."/>
            <person name="Riley R."/>
            <person name="Hundley H."/>
            <person name="Na H."/>
            <person name="Barry K."/>
            <person name="Grigoriev I.V."/>
            <person name="Stajich J.E."/>
            <person name="Kennedy P.G."/>
        </authorList>
    </citation>
    <scope>NUCLEOTIDE SEQUENCE</scope>
    <source>
        <strain evidence="2">S12</strain>
    </source>
</reference>
<dbReference type="RefSeq" id="XP_041156178.1">
    <property type="nucleotide sequence ID" value="XM_041298437.1"/>
</dbReference>